<dbReference type="EMBL" id="BTSX01000005">
    <property type="protein sequence ID" value="GMS98904.1"/>
    <property type="molecule type" value="Genomic_DNA"/>
</dbReference>
<evidence type="ECO:0000313" key="3">
    <source>
        <dbReference type="Proteomes" id="UP001432027"/>
    </source>
</evidence>
<sequence>MDSGAVGVALELVTEVHPAILAFRATENEELLLFFFLPRSRHILPRSRLSHAGRLDCDEVTISVKLHFRSFVFEPAVLIRRSGVDLVVQLTQKTRPEAIVLLPQRYDDLGHRSKRAVVHPTVQIAVHPNRERRPHGQSKRRKGEAEGGKTSGETARDERRQRI</sequence>
<keyword evidence="3" id="KW-1185">Reference proteome</keyword>
<feature type="region of interest" description="Disordered" evidence="1">
    <location>
        <begin position="123"/>
        <end position="163"/>
    </location>
</feature>
<accession>A0AAV5TY51</accession>
<feature type="compositionally biased region" description="Basic residues" evidence="1">
    <location>
        <begin position="130"/>
        <end position="142"/>
    </location>
</feature>
<protein>
    <submittedName>
        <fullName evidence="2">Uncharacterized protein</fullName>
    </submittedName>
</protein>
<proteinExistence type="predicted"/>
<dbReference type="AlphaFoldDB" id="A0AAV5TY51"/>
<organism evidence="2 3">
    <name type="scientific">Pristionchus entomophagus</name>
    <dbReference type="NCBI Taxonomy" id="358040"/>
    <lineage>
        <taxon>Eukaryota</taxon>
        <taxon>Metazoa</taxon>
        <taxon>Ecdysozoa</taxon>
        <taxon>Nematoda</taxon>
        <taxon>Chromadorea</taxon>
        <taxon>Rhabditida</taxon>
        <taxon>Rhabditina</taxon>
        <taxon>Diplogasteromorpha</taxon>
        <taxon>Diplogasteroidea</taxon>
        <taxon>Neodiplogasteridae</taxon>
        <taxon>Pristionchus</taxon>
    </lineage>
</organism>
<evidence type="ECO:0000256" key="1">
    <source>
        <dbReference type="SAM" id="MobiDB-lite"/>
    </source>
</evidence>
<dbReference type="Proteomes" id="UP001432027">
    <property type="component" value="Unassembled WGS sequence"/>
</dbReference>
<comment type="caution">
    <text evidence="2">The sequence shown here is derived from an EMBL/GenBank/DDBJ whole genome shotgun (WGS) entry which is preliminary data.</text>
</comment>
<reference evidence="2" key="1">
    <citation type="submission" date="2023-10" db="EMBL/GenBank/DDBJ databases">
        <title>Genome assembly of Pristionchus species.</title>
        <authorList>
            <person name="Yoshida K."/>
            <person name="Sommer R.J."/>
        </authorList>
    </citation>
    <scope>NUCLEOTIDE SEQUENCE</scope>
    <source>
        <strain evidence="2">RS0144</strain>
    </source>
</reference>
<name>A0AAV5TY51_9BILA</name>
<gene>
    <name evidence="2" type="ORF">PENTCL1PPCAC_21079</name>
</gene>
<evidence type="ECO:0000313" key="2">
    <source>
        <dbReference type="EMBL" id="GMS98904.1"/>
    </source>
</evidence>
<feature type="compositionally biased region" description="Basic and acidic residues" evidence="1">
    <location>
        <begin position="154"/>
        <end position="163"/>
    </location>
</feature>